<dbReference type="UniPathway" id="UPA00241">
    <property type="reaction ID" value="UER00355"/>
</dbReference>
<dbReference type="NCBIfam" id="TIGR00125">
    <property type="entry name" value="cyt_tran_rel"/>
    <property type="match status" value="1"/>
</dbReference>
<dbReference type="InterPro" id="IPR004821">
    <property type="entry name" value="Cyt_trans-like"/>
</dbReference>
<feature type="binding site" evidence="9">
    <location>
        <position position="92"/>
    </location>
    <ligand>
        <name>substrate</name>
    </ligand>
</feature>
<protein>
    <recommendedName>
        <fullName evidence="9">Phosphopantetheine adenylyltransferase</fullName>
        <ecNumber evidence="9">2.7.7.3</ecNumber>
    </recommendedName>
    <alternativeName>
        <fullName evidence="9">Dephospho-CoA pyrophosphorylase</fullName>
    </alternativeName>
    <alternativeName>
        <fullName evidence="9">Pantetheine-phosphate adenylyltransferase</fullName>
        <shortName evidence="9">PPAT</shortName>
    </alternativeName>
</protein>
<keyword evidence="7 9" id="KW-0173">Coenzyme A biosynthesis</keyword>
<evidence type="ECO:0000256" key="9">
    <source>
        <dbReference type="HAMAP-Rule" id="MF_00151"/>
    </source>
</evidence>
<keyword evidence="5 9" id="KW-0067">ATP-binding</keyword>
<comment type="similarity">
    <text evidence="9">Belongs to the bacterial CoaD family.</text>
</comment>
<sequence length="167" mass="18390">MSPSASPTAVYPGTFDPMTLGHADLMRRASQLFGRLIVAVAAGHHKKTMFSLEERLDMAKELAARHANVEVIAFEGLLRDFVVGHGGKVVVRGLRAVSDFEYEFQMAGMNRQLMPDVETVFLTPSDQFQFVSGTFVREIAMLGGDVSKFVAPSVLARLHERVARRPA</sequence>
<gene>
    <name evidence="9" type="primary">coaD</name>
    <name evidence="11" type="ORF">DEH84_10850</name>
</gene>
<dbReference type="InterPro" id="IPR001980">
    <property type="entry name" value="PPAT"/>
</dbReference>
<evidence type="ECO:0000256" key="1">
    <source>
        <dbReference type="ARBA" id="ARBA00022490"/>
    </source>
</evidence>
<dbReference type="EC" id="2.7.7.3" evidence="9"/>
<evidence type="ECO:0000313" key="12">
    <source>
        <dbReference type="Proteomes" id="UP000244892"/>
    </source>
</evidence>
<dbReference type="Pfam" id="PF01467">
    <property type="entry name" value="CTP_transf_like"/>
    <property type="match status" value="1"/>
</dbReference>
<dbReference type="OrthoDB" id="9806661at2"/>
<proteinExistence type="inferred from homology"/>
<evidence type="ECO:0000256" key="2">
    <source>
        <dbReference type="ARBA" id="ARBA00022679"/>
    </source>
</evidence>
<evidence type="ECO:0000256" key="4">
    <source>
        <dbReference type="ARBA" id="ARBA00022741"/>
    </source>
</evidence>
<feature type="binding site" evidence="9">
    <location>
        <begin position="93"/>
        <end position="95"/>
    </location>
    <ligand>
        <name>ATP</name>
        <dbReference type="ChEBI" id="CHEBI:30616"/>
    </ligand>
</feature>
<evidence type="ECO:0000256" key="3">
    <source>
        <dbReference type="ARBA" id="ARBA00022695"/>
    </source>
</evidence>
<feature type="binding site" evidence="9">
    <location>
        <begin position="128"/>
        <end position="134"/>
    </location>
    <ligand>
        <name>ATP</name>
        <dbReference type="ChEBI" id="CHEBI:30616"/>
    </ligand>
</feature>
<keyword evidence="12" id="KW-1185">Reference proteome</keyword>
<dbReference type="GO" id="GO:0015937">
    <property type="term" value="P:coenzyme A biosynthetic process"/>
    <property type="evidence" value="ECO:0007669"/>
    <property type="project" value="UniProtKB-UniRule"/>
</dbReference>
<dbReference type="AlphaFoldDB" id="A0A2U8FS83"/>
<dbReference type="KEGG" id="aon:DEH84_10850"/>
<feature type="binding site" evidence="9">
    <location>
        <position position="14"/>
    </location>
    <ligand>
        <name>substrate</name>
    </ligand>
</feature>
<evidence type="ECO:0000259" key="10">
    <source>
        <dbReference type="Pfam" id="PF01467"/>
    </source>
</evidence>
<feature type="binding site" evidence="9">
    <location>
        <position position="46"/>
    </location>
    <ligand>
        <name>substrate</name>
    </ligand>
</feature>
<feature type="binding site" evidence="9">
    <location>
        <position position="78"/>
    </location>
    <ligand>
        <name>substrate</name>
    </ligand>
</feature>
<keyword evidence="3 9" id="KW-0548">Nucleotidyltransferase</keyword>
<keyword evidence="1 9" id="KW-0963">Cytoplasm</keyword>
<comment type="subcellular location">
    <subcellularLocation>
        <location evidence="9">Cytoplasm</location>
    </subcellularLocation>
</comment>
<evidence type="ECO:0000313" key="11">
    <source>
        <dbReference type="EMBL" id="AWI53870.1"/>
    </source>
</evidence>
<comment type="catalytic activity">
    <reaction evidence="8 9">
        <text>(R)-4'-phosphopantetheine + ATP + H(+) = 3'-dephospho-CoA + diphosphate</text>
        <dbReference type="Rhea" id="RHEA:19801"/>
        <dbReference type="ChEBI" id="CHEBI:15378"/>
        <dbReference type="ChEBI" id="CHEBI:30616"/>
        <dbReference type="ChEBI" id="CHEBI:33019"/>
        <dbReference type="ChEBI" id="CHEBI:57328"/>
        <dbReference type="ChEBI" id="CHEBI:61723"/>
        <dbReference type="EC" id="2.7.7.3"/>
    </reaction>
</comment>
<feature type="site" description="Transition state stabilizer" evidence="9">
    <location>
        <position position="22"/>
    </location>
</feature>
<evidence type="ECO:0000256" key="5">
    <source>
        <dbReference type="ARBA" id="ARBA00022840"/>
    </source>
</evidence>
<evidence type="ECO:0000256" key="6">
    <source>
        <dbReference type="ARBA" id="ARBA00022842"/>
    </source>
</evidence>
<dbReference type="PANTHER" id="PTHR21342:SF1">
    <property type="entry name" value="PHOSPHOPANTETHEINE ADENYLYLTRANSFERASE"/>
    <property type="match status" value="1"/>
</dbReference>
<comment type="subunit">
    <text evidence="9">Homohexamer.</text>
</comment>
<dbReference type="SUPFAM" id="SSF52374">
    <property type="entry name" value="Nucleotidylyl transferase"/>
    <property type="match status" value="1"/>
</dbReference>
<feature type="binding site" evidence="9">
    <location>
        <position position="103"/>
    </location>
    <ligand>
        <name>ATP</name>
        <dbReference type="ChEBI" id="CHEBI:30616"/>
    </ligand>
</feature>
<dbReference type="EMBL" id="CP029210">
    <property type="protein sequence ID" value="AWI53870.1"/>
    <property type="molecule type" value="Genomic_DNA"/>
</dbReference>
<keyword evidence="6 9" id="KW-0460">Magnesium</keyword>
<feature type="domain" description="Cytidyltransferase-like" evidence="10">
    <location>
        <begin position="10"/>
        <end position="138"/>
    </location>
</feature>
<dbReference type="PRINTS" id="PR01020">
    <property type="entry name" value="LPSBIOSNTHSS"/>
</dbReference>
<keyword evidence="4 9" id="KW-0547">Nucleotide-binding</keyword>
<name>A0A2U8FS83_9BURK</name>
<accession>A0A2U8FS83</accession>
<dbReference type="NCBIfam" id="TIGR01510">
    <property type="entry name" value="coaD_prev_kdtB"/>
    <property type="match status" value="1"/>
</dbReference>
<dbReference type="InterPro" id="IPR014729">
    <property type="entry name" value="Rossmann-like_a/b/a_fold"/>
</dbReference>
<dbReference type="GO" id="GO:0004595">
    <property type="term" value="F:pantetheine-phosphate adenylyltransferase activity"/>
    <property type="evidence" value="ECO:0007669"/>
    <property type="project" value="UniProtKB-UniRule"/>
</dbReference>
<dbReference type="HAMAP" id="MF_00151">
    <property type="entry name" value="PPAT_bact"/>
    <property type="match status" value="1"/>
</dbReference>
<keyword evidence="2 9" id="KW-0808">Transferase</keyword>
<feature type="binding site" evidence="9">
    <location>
        <position position="22"/>
    </location>
    <ligand>
        <name>ATP</name>
        <dbReference type="ChEBI" id="CHEBI:30616"/>
    </ligand>
</feature>
<feature type="binding site" evidence="9">
    <location>
        <begin position="14"/>
        <end position="15"/>
    </location>
    <ligand>
        <name>ATP</name>
        <dbReference type="ChEBI" id="CHEBI:30616"/>
    </ligand>
</feature>
<comment type="function">
    <text evidence="9">Reversibly transfers an adenylyl group from ATP to 4'-phosphopantetheine, yielding dephospho-CoA (dPCoA) and pyrophosphate.</text>
</comment>
<comment type="pathway">
    <text evidence="9">Cofactor biosynthesis; coenzyme A biosynthesis; CoA from (R)-pantothenate: step 4/5.</text>
</comment>
<evidence type="ECO:0000256" key="8">
    <source>
        <dbReference type="ARBA" id="ARBA00029346"/>
    </source>
</evidence>
<dbReference type="Gene3D" id="3.40.50.620">
    <property type="entry name" value="HUPs"/>
    <property type="match status" value="1"/>
</dbReference>
<organism evidence="11 12">
    <name type="scientific">Aquabacterium olei</name>
    <dbReference type="NCBI Taxonomy" id="1296669"/>
    <lineage>
        <taxon>Bacteria</taxon>
        <taxon>Pseudomonadati</taxon>
        <taxon>Pseudomonadota</taxon>
        <taxon>Betaproteobacteria</taxon>
        <taxon>Burkholderiales</taxon>
        <taxon>Aquabacterium</taxon>
    </lineage>
</organism>
<dbReference type="PANTHER" id="PTHR21342">
    <property type="entry name" value="PHOSPHOPANTETHEINE ADENYLYLTRANSFERASE"/>
    <property type="match status" value="1"/>
</dbReference>
<comment type="cofactor">
    <cofactor evidence="9">
        <name>Mg(2+)</name>
        <dbReference type="ChEBI" id="CHEBI:18420"/>
    </cofactor>
</comment>
<dbReference type="GO" id="GO:0005524">
    <property type="term" value="F:ATP binding"/>
    <property type="evidence" value="ECO:0007669"/>
    <property type="project" value="UniProtKB-KW"/>
</dbReference>
<dbReference type="Proteomes" id="UP000244892">
    <property type="component" value="Chromosome"/>
</dbReference>
<evidence type="ECO:0000256" key="7">
    <source>
        <dbReference type="ARBA" id="ARBA00022993"/>
    </source>
</evidence>
<reference evidence="11 12" key="1">
    <citation type="submission" date="2018-05" db="EMBL/GenBank/DDBJ databases">
        <title>complete genome sequence of Aquabacterium olei NBRC 110486.</title>
        <authorList>
            <person name="Tang B."/>
            <person name="Chang J."/>
            <person name="Zhang L."/>
            <person name="Yang H."/>
        </authorList>
    </citation>
    <scope>NUCLEOTIDE SEQUENCE [LARGE SCALE GENOMIC DNA]</scope>
    <source>
        <strain evidence="11 12">NBRC 110486</strain>
    </source>
</reference>
<dbReference type="CDD" id="cd02163">
    <property type="entry name" value="PPAT"/>
    <property type="match status" value="1"/>
</dbReference>
<dbReference type="GO" id="GO:0005737">
    <property type="term" value="C:cytoplasm"/>
    <property type="evidence" value="ECO:0007669"/>
    <property type="project" value="UniProtKB-SubCell"/>
</dbReference>